<keyword evidence="2" id="KW-0812">Transmembrane</keyword>
<gene>
    <name evidence="3" type="ORF">UFOPK2342_00207</name>
    <name evidence="4" type="ORF">UFOPK4367_01038</name>
</gene>
<dbReference type="EMBL" id="CAEZXB010000002">
    <property type="protein sequence ID" value="CAB4667228.1"/>
    <property type="molecule type" value="Genomic_DNA"/>
</dbReference>
<sequence>MKTRSTLWWITLHLTSLVLVASFFSLGQWQLHRAADLKASVKPVADIAEVPLSQIFSVGQKFSSMQSERRVTVSGRYIANFYVVDAGTRSEVSLLETTSGSILVLRGVGQPAQTNEDVTIGGRLTSPSSDGTDSNTNGPDQLSRIDPVLIAGQFDRLMNGYVTAYAERGSTASSMKFALTESAPLPIKKVPGFYWQHLLYVVLWWMLILMVIYLWARTIRLERKIGMLAEPTEGTK</sequence>
<feature type="region of interest" description="Disordered" evidence="1">
    <location>
        <begin position="114"/>
        <end position="142"/>
    </location>
</feature>
<evidence type="ECO:0000256" key="2">
    <source>
        <dbReference type="SAM" id="Phobius"/>
    </source>
</evidence>
<organism evidence="3">
    <name type="scientific">freshwater metagenome</name>
    <dbReference type="NCBI Taxonomy" id="449393"/>
    <lineage>
        <taxon>unclassified sequences</taxon>
        <taxon>metagenomes</taxon>
        <taxon>ecological metagenomes</taxon>
    </lineage>
</organism>
<reference evidence="3" key="1">
    <citation type="submission" date="2020-05" db="EMBL/GenBank/DDBJ databases">
        <authorList>
            <person name="Chiriac C."/>
            <person name="Salcher M."/>
            <person name="Ghai R."/>
            <person name="Kavagutti S V."/>
        </authorList>
    </citation>
    <scope>NUCLEOTIDE SEQUENCE</scope>
</reference>
<feature type="compositionally biased region" description="Polar residues" evidence="1">
    <location>
        <begin position="125"/>
        <end position="140"/>
    </location>
</feature>
<dbReference type="AlphaFoldDB" id="A0A6J6M295"/>
<name>A0A6J6M295_9ZZZZ</name>
<keyword evidence="2" id="KW-1133">Transmembrane helix</keyword>
<proteinExistence type="predicted"/>
<protein>
    <submittedName>
        <fullName evidence="3">Unannotated protein</fullName>
    </submittedName>
</protein>
<dbReference type="EMBL" id="CAFBRC010000068">
    <property type="protein sequence ID" value="CAB5076584.1"/>
    <property type="molecule type" value="Genomic_DNA"/>
</dbReference>
<evidence type="ECO:0000313" key="3">
    <source>
        <dbReference type="EMBL" id="CAB4667228.1"/>
    </source>
</evidence>
<keyword evidence="2" id="KW-0472">Membrane</keyword>
<dbReference type="InterPro" id="IPR002994">
    <property type="entry name" value="Surf1/Shy1"/>
</dbReference>
<feature type="transmembrane region" description="Helical" evidence="2">
    <location>
        <begin position="194"/>
        <end position="216"/>
    </location>
</feature>
<evidence type="ECO:0000256" key="1">
    <source>
        <dbReference type="SAM" id="MobiDB-lite"/>
    </source>
</evidence>
<dbReference type="GO" id="GO:0016020">
    <property type="term" value="C:membrane"/>
    <property type="evidence" value="ECO:0007669"/>
    <property type="project" value="InterPro"/>
</dbReference>
<dbReference type="Pfam" id="PF02104">
    <property type="entry name" value="SURF1"/>
    <property type="match status" value="1"/>
</dbReference>
<accession>A0A6J6M295</accession>
<evidence type="ECO:0000313" key="4">
    <source>
        <dbReference type="EMBL" id="CAB5076584.1"/>
    </source>
</evidence>